<evidence type="ECO:0000313" key="4">
    <source>
        <dbReference type="EMBL" id="KAG5421596.1"/>
    </source>
</evidence>
<dbReference type="GeneID" id="93649316"/>
<evidence type="ECO:0000256" key="1">
    <source>
        <dbReference type="ARBA" id="ARBA00023002"/>
    </source>
</evidence>
<evidence type="ECO:0000256" key="2">
    <source>
        <dbReference type="ARBA" id="ARBA00023445"/>
    </source>
</evidence>
<gene>
    <name evidence="4" type="ORF">I9W82_000687</name>
</gene>
<dbReference type="OrthoDB" id="2735536at2759"/>
<keyword evidence="1" id="KW-0560">Oxidoreductase</keyword>
<keyword evidence="5" id="KW-1185">Reference proteome</keyword>
<dbReference type="SUPFAM" id="SSF51735">
    <property type="entry name" value="NAD(P)-binding Rossmann-fold domains"/>
    <property type="match status" value="1"/>
</dbReference>
<dbReference type="Proteomes" id="UP000669133">
    <property type="component" value="Unassembled WGS sequence"/>
</dbReference>
<proteinExistence type="inferred from homology"/>
<reference evidence="4 5" key="1">
    <citation type="submission" date="2020-12" db="EMBL/GenBank/DDBJ databases">
        <title>Effect of drift, selection, and recombination on the evolution of hybrid genomes in Candida yeast pathogens.</title>
        <authorList>
            <person name="Mixao V."/>
            <person name="Ksiezopolska E."/>
            <person name="Saus E."/>
            <person name="Boekhout T."/>
            <person name="Gacser A."/>
            <person name="Gabaldon T."/>
        </authorList>
    </citation>
    <scope>NUCLEOTIDE SEQUENCE [LARGE SCALE GENOMIC DNA]</scope>
    <source>
        <strain evidence="4 5">BP57</strain>
    </source>
</reference>
<protein>
    <recommendedName>
        <fullName evidence="3">NAD-dependent epimerase/dehydratase domain-containing protein</fullName>
    </recommendedName>
</protein>
<dbReference type="PANTHER" id="PTHR10366">
    <property type="entry name" value="NAD DEPENDENT EPIMERASE/DEHYDRATASE"/>
    <property type="match status" value="1"/>
</dbReference>
<dbReference type="PANTHER" id="PTHR10366:SF564">
    <property type="entry name" value="STEROL-4-ALPHA-CARBOXYLATE 3-DEHYDROGENASE, DECARBOXYLATING"/>
    <property type="match status" value="1"/>
</dbReference>
<comment type="caution">
    <text evidence="4">The sequence shown here is derived from an EMBL/GenBank/DDBJ whole genome shotgun (WGS) entry which is preliminary data.</text>
</comment>
<dbReference type="EMBL" id="JAEOAQ010000001">
    <property type="protein sequence ID" value="KAG5421596.1"/>
    <property type="molecule type" value="Genomic_DNA"/>
</dbReference>
<dbReference type="InterPro" id="IPR050425">
    <property type="entry name" value="NAD(P)_dehydrat-like"/>
</dbReference>
<dbReference type="AlphaFoldDB" id="A0A8H8DEK4"/>
<dbReference type="RefSeq" id="XP_067550712.1">
    <property type="nucleotide sequence ID" value="XM_067695078.1"/>
</dbReference>
<name>A0A8H8DEK4_9ASCO</name>
<organism evidence="4 5">
    <name type="scientific">Candida metapsilosis</name>
    <dbReference type="NCBI Taxonomy" id="273372"/>
    <lineage>
        <taxon>Eukaryota</taxon>
        <taxon>Fungi</taxon>
        <taxon>Dikarya</taxon>
        <taxon>Ascomycota</taxon>
        <taxon>Saccharomycotina</taxon>
        <taxon>Pichiomycetes</taxon>
        <taxon>Debaryomycetaceae</taxon>
        <taxon>Candida/Lodderomyces clade</taxon>
        <taxon>Candida</taxon>
    </lineage>
</organism>
<evidence type="ECO:0000313" key="5">
    <source>
        <dbReference type="Proteomes" id="UP000669133"/>
    </source>
</evidence>
<dbReference type="Gene3D" id="3.40.50.720">
    <property type="entry name" value="NAD(P)-binding Rossmann-like Domain"/>
    <property type="match status" value="1"/>
</dbReference>
<dbReference type="InterPro" id="IPR036291">
    <property type="entry name" value="NAD(P)-bd_dom_sf"/>
</dbReference>
<accession>A0A8H8DEK4</accession>
<comment type="similarity">
    <text evidence="2">Belongs to the NAD(P)-dependent epimerase/dehydratase family. Dihydroflavonol-4-reductase subfamily.</text>
</comment>
<dbReference type="Pfam" id="PF01370">
    <property type="entry name" value="Epimerase"/>
    <property type="match status" value="1"/>
</dbReference>
<evidence type="ECO:0000259" key="3">
    <source>
        <dbReference type="Pfam" id="PF01370"/>
    </source>
</evidence>
<feature type="domain" description="NAD-dependent epimerase/dehydratase" evidence="3">
    <location>
        <begin position="3"/>
        <end position="231"/>
    </location>
</feature>
<dbReference type="GO" id="GO:0016616">
    <property type="term" value="F:oxidoreductase activity, acting on the CH-OH group of donors, NAD or NADP as acceptor"/>
    <property type="evidence" value="ECO:0007669"/>
    <property type="project" value="TreeGrafter"/>
</dbReference>
<dbReference type="InterPro" id="IPR001509">
    <property type="entry name" value="Epimerase_deHydtase"/>
</dbReference>
<sequence>MTVFVTGATGFIAQHVIKELLKQGFKVMGSVRSESKEGAFDEVLQSNKDIDSFIHTACPVDFQVNDIRAGLLQPALEGTRNALSAIEKYGNVKTVVATSSTAAVRDSDASKNKDRTITESSWNTITLEQELNTGRLGYDAAKTFAEKDVWKFAEKHKNDLNVITVNPSFVYGPQAFKIKDKNNLNESAEMVNRVLKLKPTDEIPQLMGRFIDVRDVAKAHVEAVKRPQELNGKRLVLVEPAWTNELIAVIINKHFPNVDIPKGSLEEHEQQLKEGDLKWDTSKTNALLNFDFISLEDSIVDTVKQILEAN</sequence>